<evidence type="ECO:0000313" key="2">
    <source>
        <dbReference type="Proteomes" id="UP001143856"/>
    </source>
</evidence>
<comment type="caution">
    <text evidence="1">The sequence shown here is derived from an EMBL/GenBank/DDBJ whole genome shotgun (WGS) entry which is preliminary data.</text>
</comment>
<dbReference type="Proteomes" id="UP001143856">
    <property type="component" value="Unassembled WGS sequence"/>
</dbReference>
<sequence>MAETRPPMISVNTDMSEKVNGHTADESRIGHNTDEKEDFENRYLTGIAKWLVLGPVTLTYFTFFLDLAVLSTAAPAITTEFNSLVDIGWYGGAYQLGSAAFQPVSCILKMTALKTEMGKEPQFILRRAGDKMIITPSASGDINN</sequence>
<proteinExistence type="predicted"/>
<dbReference type="EMBL" id="JAPDGR010001167">
    <property type="protein sequence ID" value="KAJ2985084.1"/>
    <property type="molecule type" value="Genomic_DNA"/>
</dbReference>
<accession>A0ACC1P1G6</accession>
<reference evidence="1" key="1">
    <citation type="submission" date="2022-10" db="EMBL/GenBank/DDBJ databases">
        <title>Genome Sequence of Xylaria curta.</title>
        <authorList>
            <person name="Buettner E."/>
        </authorList>
    </citation>
    <scope>NUCLEOTIDE SEQUENCE</scope>
    <source>
        <strain evidence="1">Babe10</strain>
    </source>
</reference>
<protein>
    <submittedName>
        <fullName evidence="1">Uncharacterized protein</fullName>
    </submittedName>
</protein>
<keyword evidence="2" id="KW-1185">Reference proteome</keyword>
<organism evidence="1 2">
    <name type="scientific">Xylaria curta</name>
    <dbReference type="NCBI Taxonomy" id="42375"/>
    <lineage>
        <taxon>Eukaryota</taxon>
        <taxon>Fungi</taxon>
        <taxon>Dikarya</taxon>
        <taxon>Ascomycota</taxon>
        <taxon>Pezizomycotina</taxon>
        <taxon>Sordariomycetes</taxon>
        <taxon>Xylariomycetidae</taxon>
        <taxon>Xylariales</taxon>
        <taxon>Xylariaceae</taxon>
        <taxon>Xylaria</taxon>
    </lineage>
</organism>
<evidence type="ECO:0000313" key="1">
    <source>
        <dbReference type="EMBL" id="KAJ2985084.1"/>
    </source>
</evidence>
<gene>
    <name evidence="1" type="ORF">NUW58_g5721</name>
</gene>
<name>A0ACC1P1G6_9PEZI</name>